<gene>
    <name evidence="1" type="ORF">MRB53_016371</name>
</gene>
<proteinExistence type="predicted"/>
<keyword evidence="2" id="KW-1185">Reference proteome</keyword>
<evidence type="ECO:0000313" key="1">
    <source>
        <dbReference type="EMBL" id="KAJ8639677.1"/>
    </source>
</evidence>
<protein>
    <submittedName>
        <fullName evidence="1">Uncharacterized protein</fullName>
    </submittedName>
</protein>
<reference evidence="1 2" key="1">
    <citation type="journal article" date="2022" name="Hortic Res">
        <title>A haplotype resolved chromosomal level avocado genome allows analysis of novel avocado genes.</title>
        <authorList>
            <person name="Nath O."/>
            <person name="Fletcher S.J."/>
            <person name="Hayward A."/>
            <person name="Shaw L.M."/>
            <person name="Masouleh A.K."/>
            <person name="Furtado A."/>
            <person name="Henry R.J."/>
            <person name="Mitter N."/>
        </authorList>
    </citation>
    <scope>NUCLEOTIDE SEQUENCE [LARGE SCALE GENOMIC DNA]</scope>
    <source>
        <strain evidence="2">cv. Hass</strain>
    </source>
</reference>
<evidence type="ECO:0000313" key="2">
    <source>
        <dbReference type="Proteomes" id="UP001234297"/>
    </source>
</evidence>
<sequence>MAVPVLIPEPGVNRSLGVGYVSESKKGLPEDERGWAGVEKVVCGLSVSTSYRNSEDVHHCLFVPPQPESLGVPSWEKMLVPFDEATNRKRRGIWMSWFKGTILVTWDPTISEGINSSSVPGRPK</sequence>
<name>A0ACC2M3B5_PERAE</name>
<dbReference type="EMBL" id="CM056813">
    <property type="protein sequence ID" value="KAJ8639677.1"/>
    <property type="molecule type" value="Genomic_DNA"/>
</dbReference>
<comment type="caution">
    <text evidence="1">The sequence shown here is derived from an EMBL/GenBank/DDBJ whole genome shotgun (WGS) entry which is preliminary data.</text>
</comment>
<organism evidence="1 2">
    <name type="scientific">Persea americana</name>
    <name type="common">Avocado</name>
    <dbReference type="NCBI Taxonomy" id="3435"/>
    <lineage>
        <taxon>Eukaryota</taxon>
        <taxon>Viridiplantae</taxon>
        <taxon>Streptophyta</taxon>
        <taxon>Embryophyta</taxon>
        <taxon>Tracheophyta</taxon>
        <taxon>Spermatophyta</taxon>
        <taxon>Magnoliopsida</taxon>
        <taxon>Magnoliidae</taxon>
        <taxon>Laurales</taxon>
        <taxon>Lauraceae</taxon>
        <taxon>Persea</taxon>
    </lineage>
</organism>
<dbReference type="Proteomes" id="UP001234297">
    <property type="component" value="Chromosome 5"/>
</dbReference>
<accession>A0ACC2M3B5</accession>